<evidence type="ECO:0000259" key="2">
    <source>
        <dbReference type="Pfam" id="PF05922"/>
    </source>
</evidence>
<evidence type="ECO:0000313" key="3">
    <source>
        <dbReference type="EMBL" id="CAK9324161.1"/>
    </source>
</evidence>
<reference evidence="3 4" key="1">
    <citation type="submission" date="2024-03" db="EMBL/GenBank/DDBJ databases">
        <authorList>
            <person name="Gkanogiannis A."/>
            <person name="Becerra Lopez-Lavalle L."/>
        </authorList>
    </citation>
    <scope>NUCLEOTIDE SEQUENCE [LARGE SCALE GENOMIC DNA]</scope>
</reference>
<dbReference type="SUPFAM" id="SSF52743">
    <property type="entry name" value="Subtilisin-like"/>
    <property type="match status" value="1"/>
</dbReference>
<name>A0ABP0YXA4_9ROSI</name>
<keyword evidence="1" id="KW-0732">Signal</keyword>
<gene>
    <name evidence="3" type="ORF">CITCOLO1_LOCUS16387</name>
</gene>
<dbReference type="Proteomes" id="UP001642487">
    <property type="component" value="Chromosome 6"/>
</dbReference>
<evidence type="ECO:0000256" key="1">
    <source>
        <dbReference type="SAM" id="SignalP"/>
    </source>
</evidence>
<dbReference type="Pfam" id="PF05922">
    <property type="entry name" value="Inhibitor_I9"/>
    <property type="match status" value="1"/>
</dbReference>
<feature type="non-terminal residue" evidence="3">
    <location>
        <position position="147"/>
    </location>
</feature>
<dbReference type="Gene3D" id="3.30.70.80">
    <property type="entry name" value="Peptidase S8 propeptide/proteinase inhibitor I9"/>
    <property type="match status" value="1"/>
</dbReference>
<accession>A0ABP0YXA4</accession>
<keyword evidence="4" id="KW-1185">Reference proteome</keyword>
<dbReference type="InterPro" id="IPR010259">
    <property type="entry name" value="S8pro/Inhibitor_I9"/>
</dbReference>
<proteinExistence type="predicted"/>
<feature type="signal peptide" evidence="1">
    <location>
        <begin position="1"/>
        <end position="22"/>
    </location>
</feature>
<dbReference type="InterPro" id="IPR037045">
    <property type="entry name" value="S8pro/Inhibitor_I9_sf"/>
</dbReference>
<sequence length="147" mass="16420">MKNRRCFLLALFFYASIFEKLTVKPEASGKLLHIVHLEHNQHDPNSSIVEIHHNFLSTLLGSKKKASKSMVYSYTHAFSGFAAKITKSQAYQLSEMRGVVRVLPSVLYDLHTTRSWDFLGLSPSPSPSNLLQMSNLGDGIIIGVVDT</sequence>
<dbReference type="PANTHER" id="PTHR48222">
    <property type="entry name" value="PROTEINASE INHIBITOR, PROPEPTIDE"/>
    <property type="match status" value="1"/>
</dbReference>
<protein>
    <recommendedName>
        <fullName evidence="2">Inhibitor I9 domain-containing protein</fullName>
    </recommendedName>
</protein>
<dbReference type="PANTHER" id="PTHR48222:SF4">
    <property type="entry name" value="PROTEINASE INHIBITOR, PROPEPTIDE"/>
    <property type="match status" value="1"/>
</dbReference>
<organism evidence="3 4">
    <name type="scientific">Citrullus colocynthis</name>
    <name type="common">colocynth</name>
    <dbReference type="NCBI Taxonomy" id="252529"/>
    <lineage>
        <taxon>Eukaryota</taxon>
        <taxon>Viridiplantae</taxon>
        <taxon>Streptophyta</taxon>
        <taxon>Embryophyta</taxon>
        <taxon>Tracheophyta</taxon>
        <taxon>Spermatophyta</taxon>
        <taxon>Magnoliopsida</taxon>
        <taxon>eudicotyledons</taxon>
        <taxon>Gunneridae</taxon>
        <taxon>Pentapetalae</taxon>
        <taxon>rosids</taxon>
        <taxon>fabids</taxon>
        <taxon>Cucurbitales</taxon>
        <taxon>Cucurbitaceae</taxon>
        <taxon>Benincaseae</taxon>
        <taxon>Citrullus</taxon>
    </lineage>
</organism>
<dbReference type="InterPro" id="IPR036852">
    <property type="entry name" value="Peptidase_S8/S53_dom_sf"/>
</dbReference>
<dbReference type="EMBL" id="OZ021740">
    <property type="protein sequence ID" value="CAK9324161.1"/>
    <property type="molecule type" value="Genomic_DNA"/>
</dbReference>
<feature type="domain" description="Inhibitor I9" evidence="2">
    <location>
        <begin position="33"/>
        <end position="111"/>
    </location>
</feature>
<feature type="chain" id="PRO_5045942509" description="Inhibitor I9 domain-containing protein" evidence="1">
    <location>
        <begin position="23"/>
        <end position="147"/>
    </location>
</feature>
<evidence type="ECO:0000313" key="4">
    <source>
        <dbReference type="Proteomes" id="UP001642487"/>
    </source>
</evidence>